<proteinExistence type="predicted"/>
<accession>A0A6G0YZL9</accession>
<sequence>MRISSCFEVTLLKLISQGQDSILGFETSFFLNFQYKTVLGVFSGQDLRVETHASEICLSRTLPTTAQKTVDFINSMDKLFNLFNSRSSVSEQPELRRFKQTN</sequence>
<keyword evidence="2" id="KW-1185">Reference proteome</keyword>
<comment type="caution">
    <text evidence="1">The sequence shown here is derived from an EMBL/GenBank/DDBJ whole genome shotgun (WGS) entry which is preliminary data.</text>
</comment>
<organism evidence="1 2">
    <name type="scientific">Aphis craccivora</name>
    <name type="common">Cowpea aphid</name>
    <dbReference type="NCBI Taxonomy" id="307492"/>
    <lineage>
        <taxon>Eukaryota</taxon>
        <taxon>Metazoa</taxon>
        <taxon>Ecdysozoa</taxon>
        <taxon>Arthropoda</taxon>
        <taxon>Hexapoda</taxon>
        <taxon>Insecta</taxon>
        <taxon>Pterygota</taxon>
        <taxon>Neoptera</taxon>
        <taxon>Paraneoptera</taxon>
        <taxon>Hemiptera</taxon>
        <taxon>Sternorrhyncha</taxon>
        <taxon>Aphidomorpha</taxon>
        <taxon>Aphidoidea</taxon>
        <taxon>Aphididae</taxon>
        <taxon>Aphidini</taxon>
        <taxon>Aphis</taxon>
        <taxon>Aphis</taxon>
    </lineage>
</organism>
<dbReference type="EMBL" id="VUJU01001823">
    <property type="protein sequence ID" value="KAF0763691.1"/>
    <property type="molecule type" value="Genomic_DNA"/>
</dbReference>
<protein>
    <submittedName>
        <fullName evidence="1">Uncharacterized protein</fullName>
    </submittedName>
</protein>
<dbReference type="AlphaFoldDB" id="A0A6G0YZL9"/>
<name>A0A6G0YZL9_APHCR</name>
<reference evidence="1 2" key="1">
    <citation type="submission" date="2019-08" db="EMBL/GenBank/DDBJ databases">
        <title>Whole genome of Aphis craccivora.</title>
        <authorList>
            <person name="Voronova N.V."/>
            <person name="Shulinski R.S."/>
            <person name="Bandarenka Y.V."/>
            <person name="Zhorov D.G."/>
            <person name="Warner D."/>
        </authorList>
    </citation>
    <scope>NUCLEOTIDE SEQUENCE [LARGE SCALE GENOMIC DNA]</scope>
    <source>
        <strain evidence="1">180601</strain>
        <tissue evidence="1">Whole Body</tissue>
    </source>
</reference>
<evidence type="ECO:0000313" key="1">
    <source>
        <dbReference type="EMBL" id="KAF0763691.1"/>
    </source>
</evidence>
<evidence type="ECO:0000313" key="2">
    <source>
        <dbReference type="Proteomes" id="UP000478052"/>
    </source>
</evidence>
<dbReference type="OrthoDB" id="8120989at2759"/>
<gene>
    <name evidence="1" type="ORF">FWK35_00003657</name>
</gene>
<dbReference type="Proteomes" id="UP000478052">
    <property type="component" value="Unassembled WGS sequence"/>
</dbReference>